<organism evidence="4 5">
    <name type="scientific">Alkalibacter saccharofermentans DSM 14828</name>
    <dbReference type="NCBI Taxonomy" id="1120975"/>
    <lineage>
        <taxon>Bacteria</taxon>
        <taxon>Bacillati</taxon>
        <taxon>Bacillota</taxon>
        <taxon>Clostridia</taxon>
        <taxon>Eubacteriales</taxon>
        <taxon>Eubacteriaceae</taxon>
        <taxon>Alkalibacter</taxon>
    </lineage>
</organism>
<keyword evidence="2" id="KW-0547">Nucleotide-binding</keyword>
<accession>A0A1M4YLS6</accession>
<sequence length="330" mass="36850">MSSGIDLEGLELSTQAVVKEALIRNIQVEILDRDENFIRLTKGMKTEIIRQATKTSADTYVSAEVMGNKEVTKLLLKEVGIRVPSGVRIKNLNEAREHYGIFFGKDLVVKPLSTNFGLGVFVIKDLGSPNELENAVEYALAYDDTVLIEEFISGKEFRFLVVGDEVVAILHREPANVKGDGTNSIERLVEIKNRDPRRGEGYITPLEKIKLGSVEVEFLRKQGLELDYVPKKDEKIYLRENSNISTGGDSIDYTDQVHPGYTEIALKCAKAVGAKITGADIMIDDVQKEPNNGNYGVIELNFNPAIHMHNHPYLGMNREVEKKVLDLLGF</sequence>
<dbReference type="PROSITE" id="PS50975">
    <property type="entry name" value="ATP_GRASP"/>
    <property type="match status" value="1"/>
</dbReference>
<dbReference type="Pfam" id="PF07478">
    <property type="entry name" value="Dala_Dala_lig_C"/>
    <property type="match status" value="1"/>
</dbReference>
<dbReference type="STRING" id="1120975.SAMN02746064_01806"/>
<dbReference type="GO" id="GO:0005737">
    <property type="term" value="C:cytoplasm"/>
    <property type="evidence" value="ECO:0007669"/>
    <property type="project" value="TreeGrafter"/>
</dbReference>
<evidence type="ECO:0000256" key="1">
    <source>
        <dbReference type="ARBA" id="ARBA00022598"/>
    </source>
</evidence>
<dbReference type="GO" id="GO:0008716">
    <property type="term" value="F:D-alanine-D-alanine ligase activity"/>
    <property type="evidence" value="ECO:0007669"/>
    <property type="project" value="InterPro"/>
</dbReference>
<protein>
    <submittedName>
        <fullName evidence="4">Glutamate--cysteine ligase</fullName>
    </submittedName>
</protein>
<keyword evidence="1 4" id="KW-0436">Ligase</keyword>
<evidence type="ECO:0000313" key="5">
    <source>
        <dbReference type="Proteomes" id="UP000184251"/>
    </source>
</evidence>
<evidence type="ECO:0000256" key="2">
    <source>
        <dbReference type="PROSITE-ProRule" id="PRU00409"/>
    </source>
</evidence>
<dbReference type="SUPFAM" id="SSF56059">
    <property type="entry name" value="Glutathione synthetase ATP-binding domain-like"/>
    <property type="match status" value="1"/>
</dbReference>
<feature type="domain" description="ATP-grasp" evidence="3">
    <location>
        <begin position="73"/>
        <end position="329"/>
    </location>
</feature>
<dbReference type="Gene3D" id="3.30.470.20">
    <property type="entry name" value="ATP-grasp fold, B domain"/>
    <property type="match status" value="2"/>
</dbReference>
<dbReference type="InterPro" id="IPR040657">
    <property type="entry name" value="GshAB_ATP-grasp"/>
</dbReference>
<dbReference type="InterPro" id="IPR011095">
    <property type="entry name" value="Dala_Dala_lig_C"/>
</dbReference>
<evidence type="ECO:0000313" key="4">
    <source>
        <dbReference type="EMBL" id="SHF06701.1"/>
    </source>
</evidence>
<dbReference type="Pfam" id="PF18419">
    <property type="entry name" value="ATP-grasp_6"/>
    <property type="match status" value="1"/>
</dbReference>
<dbReference type="GO" id="GO:0009432">
    <property type="term" value="P:SOS response"/>
    <property type="evidence" value="ECO:0007669"/>
    <property type="project" value="TreeGrafter"/>
</dbReference>
<dbReference type="GO" id="GO:0046872">
    <property type="term" value="F:metal ion binding"/>
    <property type="evidence" value="ECO:0007669"/>
    <property type="project" value="InterPro"/>
</dbReference>
<keyword evidence="2" id="KW-0067">ATP-binding</keyword>
<dbReference type="RefSeq" id="WP_242945461.1">
    <property type="nucleotide sequence ID" value="NZ_FQTU01000013.1"/>
</dbReference>
<proteinExistence type="predicted"/>
<dbReference type="InterPro" id="IPR011761">
    <property type="entry name" value="ATP-grasp"/>
</dbReference>
<dbReference type="EMBL" id="FQTU01000013">
    <property type="protein sequence ID" value="SHF06701.1"/>
    <property type="molecule type" value="Genomic_DNA"/>
</dbReference>
<dbReference type="Proteomes" id="UP000184251">
    <property type="component" value="Unassembled WGS sequence"/>
</dbReference>
<reference evidence="4 5" key="1">
    <citation type="submission" date="2016-11" db="EMBL/GenBank/DDBJ databases">
        <authorList>
            <person name="Jaros S."/>
            <person name="Januszkiewicz K."/>
            <person name="Wedrychowicz H."/>
        </authorList>
    </citation>
    <scope>NUCLEOTIDE SEQUENCE [LARGE SCALE GENOMIC DNA]</scope>
    <source>
        <strain evidence="4 5">DSM 14828</strain>
    </source>
</reference>
<dbReference type="GO" id="GO:0018169">
    <property type="term" value="F:ribosomal S6-glutamic acid ligase activity"/>
    <property type="evidence" value="ECO:0007669"/>
    <property type="project" value="TreeGrafter"/>
</dbReference>
<keyword evidence="5" id="KW-1185">Reference proteome</keyword>
<dbReference type="InterPro" id="IPR013815">
    <property type="entry name" value="ATP_grasp_subdomain_1"/>
</dbReference>
<dbReference type="PANTHER" id="PTHR21621">
    <property type="entry name" value="RIBOSOMAL PROTEIN S6 MODIFICATION PROTEIN"/>
    <property type="match status" value="1"/>
</dbReference>
<dbReference type="GO" id="GO:0005524">
    <property type="term" value="F:ATP binding"/>
    <property type="evidence" value="ECO:0007669"/>
    <property type="project" value="UniProtKB-UniRule"/>
</dbReference>
<evidence type="ECO:0000259" key="3">
    <source>
        <dbReference type="PROSITE" id="PS50975"/>
    </source>
</evidence>
<dbReference type="NCBIfam" id="NF002688">
    <property type="entry name" value="PRK02471.1"/>
    <property type="match status" value="1"/>
</dbReference>
<dbReference type="PANTHER" id="PTHR21621:SF0">
    <property type="entry name" value="BETA-CITRYLGLUTAMATE SYNTHASE B-RELATED"/>
    <property type="match status" value="1"/>
</dbReference>
<gene>
    <name evidence="4" type="ORF">SAMN02746064_01806</name>
</gene>
<dbReference type="AlphaFoldDB" id="A0A1M4YLS6"/>
<dbReference type="Gene3D" id="3.30.1490.20">
    <property type="entry name" value="ATP-grasp fold, A domain"/>
    <property type="match status" value="1"/>
</dbReference>
<name>A0A1M4YLS6_9FIRM</name>